<comment type="similarity">
    <text evidence="3">Belongs to the SINA (Seven in absentia) family.</text>
</comment>
<dbReference type="Proteomes" id="UP001154078">
    <property type="component" value="Chromosome 4"/>
</dbReference>
<keyword evidence="14" id="KW-1185">Reference proteome</keyword>
<dbReference type="EMBL" id="OV121135">
    <property type="protein sequence ID" value="CAH0555542.1"/>
    <property type="molecule type" value="Genomic_DNA"/>
</dbReference>
<dbReference type="AlphaFoldDB" id="A0A9P0FGN5"/>
<evidence type="ECO:0000256" key="1">
    <source>
        <dbReference type="ARBA" id="ARBA00000900"/>
    </source>
</evidence>
<comment type="pathway">
    <text evidence="2">Protein modification; protein ubiquitination.</text>
</comment>
<proteinExistence type="inferred from homology"/>
<reference evidence="13" key="1">
    <citation type="submission" date="2021-12" db="EMBL/GenBank/DDBJ databases">
        <authorList>
            <person name="King R."/>
        </authorList>
    </citation>
    <scope>NUCLEOTIDE SEQUENCE</scope>
</reference>
<gene>
    <name evidence="13" type="ORF">MELIAE_LOCUS6888</name>
</gene>
<evidence type="ECO:0000256" key="6">
    <source>
        <dbReference type="ARBA" id="ARBA00022723"/>
    </source>
</evidence>
<dbReference type="InterPro" id="IPR004162">
    <property type="entry name" value="SINA-like_animal"/>
</dbReference>
<dbReference type="SUPFAM" id="SSF49599">
    <property type="entry name" value="TRAF domain-like"/>
    <property type="match status" value="2"/>
</dbReference>
<evidence type="ECO:0000259" key="12">
    <source>
        <dbReference type="PROSITE" id="PS51081"/>
    </source>
</evidence>
<keyword evidence="6" id="KW-0479">Metal-binding</keyword>
<dbReference type="InterPro" id="IPR013010">
    <property type="entry name" value="Znf_SIAH"/>
</dbReference>
<dbReference type="PANTHER" id="PTHR45877:SF2">
    <property type="entry name" value="E3 UBIQUITIN-PROTEIN LIGASE SINA-RELATED"/>
    <property type="match status" value="1"/>
</dbReference>
<keyword evidence="9" id="KW-0862">Zinc</keyword>
<dbReference type="GO" id="GO:0008270">
    <property type="term" value="F:zinc ion binding"/>
    <property type="evidence" value="ECO:0007669"/>
    <property type="project" value="UniProtKB-KW"/>
</dbReference>
<dbReference type="PANTHER" id="PTHR45877">
    <property type="entry name" value="E3 UBIQUITIN-PROTEIN LIGASE SIAH2"/>
    <property type="match status" value="1"/>
</dbReference>
<evidence type="ECO:0000256" key="5">
    <source>
        <dbReference type="ARBA" id="ARBA00022679"/>
    </source>
</evidence>
<evidence type="ECO:0000256" key="8">
    <source>
        <dbReference type="ARBA" id="ARBA00022786"/>
    </source>
</evidence>
<evidence type="ECO:0000256" key="3">
    <source>
        <dbReference type="ARBA" id="ARBA00009119"/>
    </source>
</evidence>
<comment type="catalytic activity">
    <reaction evidence="1">
        <text>S-ubiquitinyl-[E2 ubiquitin-conjugating enzyme]-L-cysteine + [acceptor protein]-L-lysine = [E2 ubiquitin-conjugating enzyme]-L-cysteine + N(6)-ubiquitinyl-[acceptor protein]-L-lysine.</text>
        <dbReference type="EC" id="2.3.2.27"/>
    </reaction>
</comment>
<accession>A0A9P0FGN5</accession>
<evidence type="ECO:0000259" key="11">
    <source>
        <dbReference type="PROSITE" id="PS50089"/>
    </source>
</evidence>
<evidence type="ECO:0000256" key="9">
    <source>
        <dbReference type="ARBA" id="ARBA00022833"/>
    </source>
</evidence>
<protein>
    <recommendedName>
        <fullName evidence="4">RING-type E3 ubiquitin transferase</fullName>
        <ecNumber evidence="4">2.3.2.27</ecNumber>
    </recommendedName>
</protein>
<feature type="domain" description="SIAH-type" evidence="12">
    <location>
        <begin position="341"/>
        <end position="394"/>
    </location>
</feature>
<dbReference type="FunFam" id="3.30.40.10:FF:000041">
    <property type="entry name" value="E3 ubiquitin-protein ligase SINAT3"/>
    <property type="match status" value="1"/>
</dbReference>
<dbReference type="InterPro" id="IPR013083">
    <property type="entry name" value="Znf_RING/FYVE/PHD"/>
</dbReference>
<dbReference type="GO" id="GO:0031624">
    <property type="term" value="F:ubiquitin conjugating enzyme binding"/>
    <property type="evidence" value="ECO:0007669"/>
    <property type="project" value="TreeGrafter"/>
</dbReference>
<feature type="domain" description="SIAH-type" evidence="12">
    <location>
        <begin position="90"/>
        <end position="151"/>
    </location>
</feature>
<sequence length="486" mass="56638">MQDEDFVNLPVFFKDNDFYQDMENEAMIQFSDDLLKNKILDCKLCSNLCMPVIIMVVGKGNVCGNCFLQCEKEMKLKAMRNDSLQYILTKLFLPCKFQSKGCNKRVPYTSYSQHILNCEFKIKSCPMINYKGCKWNGTIHEVSDHILRDHVEHVIKSENNIFKVENSLSEPFNVKLFSNGYNSYLLKTLVVENNFIYALDPLRQSEENIQYNVKHKSIKTPNLAMINTIGTLTQFNENYNEINLNKNPKATSVDMDFLKHLADEQNMITSEFNLNPDGLDEHLLKQLECPVCFLTMRPPITLCTNGHSICALCRPNVNECPTCRKEWTNARNFSIESLVSKVQFPCKYNTSGCKEIAIDDHEDLCQLKIYECPMDCLERGPFQFILNHLNTNHKDMEWKNESEQKIEQTETDTQLYWMELDSKLFKISLYKKIKLIIRIVGSENIYPMYKCAVSVKGLFNIGDYINLSKIHSRRFDMFTIYIKKCE</sequence>
<dbReference type="GO" id="GO:0005737">
    <property type="term" value="C:cytoplasm"/>
    <property type="evidence" value="ECO:0007669"/>
    <property type="project" value="TreeGrafter"/>
</dbReference>
<organism evidence="13 14">
    <name type="scientific">Brassicogethes aeneus</name>
    <name type="common">Rape pollen beetle</name>
    <name type="synonym">Meligethes aeneus</name>
    <dbReference type="NCBI Taxonomy" id="1431903"/>
    <lineage>
        <taxon>Eukaryota</taxon>
        <taxon>Metazoa</taxon>
        <taxon>Ecdysozoa</taxon>
        <taxon>Arthropoda</taxon>
        <taxon>Hexapoda</taxon>
        <taxon>Insecta</taxon>
        <taxon>Pterygota</taxon>
        <taxon>Neoptera</taxon>
        <taxon>Endopterygota</taxon>
        <taxon>Coleoptera</taxon>
        <taxon>Polyphaga</taxon>
        <taxon>Cucujiformia</taxon>
        <taxon>Nitidulidae</taxon>
        <taxon>Meligethinae</taxon>
        <taxon>Brassicogethes</taxon>
    </lineage>
</organism>
<dbReference type="OrthoDB" id="620422at2759"/>
<dbReference type="Pfam" id="PF21361">
    <property type="entry name" value="Sina_ZnF"/>
    <property type="match status" value="2"/>
</dbReference>
<evidence type="ECO:0000256" key="10">
    <source>
        <dbReference type="PROSITE-ProRule" id="PRU00455"/>
    </source>
</evidence>
<dbReference type="SUPFAM" id="SSF57850">
    <property type="entry name" value="RING/U-box"/>
    <property type="match status" value="1"/>
</dbReference>
<dbReference type="Pfam" id="PF21362">
    <property type="entry name" value="Sina_RING"/>
    <property type="match status" value="1"/>
</dbReference>
<dbReference type="Gene3D" id="3.30.40.10">
    <property type="entry name" value="Zinc/RING finger domain, C3HC4 (zinc finger)"/>
    <property type="match status" value="3"/>
</dbReference>
<dbReference type="PROSITE" id="PS50089">
    <property type="entry name" value="ZF_RING_2"/>
    <property type="match status" value="1"/>
</dbReference>
<dbReference type="GO" id="GO:0043161">
    <property type="term" value="P:proteasome-mediated ubiquitin-dependent protein catabolic process"/>
    <property type="evidence" value="ECO:0007669"/>
    <property type="project" value="TreeGrafter"/>
</dbReference>
<keyword evidence="8" id="KW-0833">Ubl conjugation pathway</keyword>
<evidence type="ECO:0000256" key="7">
    <source>
        <dbReference type="ARBA" id="ARBA00022771"/>
    </source>
</evidence>
<keyword evidence="7 10" id="KW-0863">Zinc-finger</keyword>
<dbReference type="InterPro" id="IPR049548">
    <property type="entry name" value="Sina-like_RING"/>
</dbReference>
<evidence type="ECO:0000313" key="14">
    <source>
        <dbReference type="Proteomes" id="UP001154078"/>
    </source>
</evidence>
<dbReference type="EC" id="2.3.2.27" evidence="4"/>
<dbReference type="InterPro" id="IPR001841">
    <property type="entry name" value="Znf_RING"/>
</dbReference>
<dbReference type="GO" id="GO:0061630">
    <property type="term" value="F:ubiquitin protein ligase activity"/>
    <property type="evidence" value="ECO:0007669"/>
    <property type="project" value="UniProtKB-EC"/>
</dbReference>
<dbReference type="PROSITE" id="PS51081">
    <property type="entry name" value="ZF_SIAH"/>
    <property type="match status" value="2"/>
</dbReference>
<evidence type="ECO:0000256" key="4">
    <source>
        <dbReference type="ARBA" id="ARBA00012483"/>
    </source>
</evidence>
<evidence type="ECO:0000313" key="13">
    <source>
        <dbReference type="EMBL" id="CAH0555542.1"/>
    </source>
</evidence>
<name>A0A9P0FGN5_BRAAE</name>
<feature type="domain" description="RING-type" evidence="11">
    <location>
        <begin position="289"/>
        <end position="324"/>
    </location>
</feature>
<keyword evidence="5" id="KW-0808">Transferase</keyword>
<evidence type="ECO:0000256" key="2">
    <source>
        <dbReference type="ARBA" id="ARBA00004906"/>
    </source>
</evidence>